<dbReference type="Gene3D" id="1.10.340.30">
    <property type="entry name" value="Hypothetical protein, domain 2"/>
    <property type="match status" value="1"/>
</dbReference>
<comment type="caution">
    <text evidence="6">The sequence shown here is derived from an EMBL/GenBank/DDBJ whole genome shotgun (WGS) entry which is preliminary data.</text>
</comment>
<dbReference type="EMBL" id="JAUOZU010000009">
    <property type="protein sequence ID" value="MDO6965096.1"/>
    <property type="molecule type" value="Genomic_DNA"/>
</dbReference>
<dbReference type="PANTHER" id="PTHR43003">
    <property type="entry name" value="DNA-3-METHYLADENINE GLYCOSYLASE"/>
    <property type="match status" value="1"/>
</dbReference>
<evidence type="ECO:0000313" key="7">
    <source>
        <dbReference type="Proteomes" id="UP001174932"/>
    </source>
</evidence>
<evidence type="ECO:0000313" key="6">
    <source>
        <dbReference type="EMBL" id="MDO6965096.1"/>
    </source>
</evidence>
<dbReference type="InterPro" id="IPR051912">
    <property type="entry name" value="Alkylbase_DNA_Glycosylase/TA"/>
</dbReference>
<feature type="domain" description="HhH-GPD" evidence="5">
    <location>
        <begin position="52"/>
        <end position="201"/>
    </location>
</feature>
<reference evidence="6" key="2">
    <citation type="submission" date="2023-07" db="EMBL/GenBank/DDBJ databases">
        <authorList>
            <person name="Shen H."/>
        </authorList>
    </citation>
    <scope>NUCLEOTIDE SEQUENCE</scope>
    <source>
        <strain evidence="6">TNR-22</strain>
    </source>
</reference>
<dbReference type="Pfam" id="PF00730">
    <property type="entry name" value="HhH-GPD"/>
    <property type="match status" value="1"/>
</dbReference>
<evidence type="ECO:0000259" key="5">
    <source>
        <dbReference type="SMART" id="SM00478"/>
    </source>
</evidence>
<name>A0ABT8YNA7_9HYPH</name>
<gene>
    <name evidence="6" type="ORF">Q4481_14095</name>
</gene>
<protein>
    <recommendedName>
        <fullName evidence="2">DNA-3-methyladenine glycosylase II</fullName>
        <ecNumber evidence="2">3.2.2.21</ecNumber>
    </recommendedName>
</protein>
<organism evidence="6 7">
    <name type="scientific">Rhizobium alvei</name>
    <dbReference type="NCBI Taxonomy" id="1132659"/>
    <lineage>
        <taxon>Bacteria</taxon>
        <taxon>Pseudomonadati</taxon>
        <taxon>Pseudomonadota</taxon>
        <taxon>Alphaproteobacteria</taxon>
        <taxon>Hyphomicrobiales</taxon>
        <taxon>Rhizobiaceae</taxon>
        <taxon>Rhizobium/Agrobacterium group</taxon>
        <taxon>Rhizobium</taxon>
    </lineage>
</organism>
<dbReference type="InterPro" id="IPR003265">
    <property type="entry name" value="HhH-GPD_domain"/>
</dbReference>
<keyword evidence="4" id="KW-0234">DNA repair</keyword>
<dbReference type="InterPro" id="IPR011257">
    <property type="entry name" value="DNA_glycosylase"/>
</dbReference>
<comment type="catalytic activity">
    <reaction evidence="1">
        <text>Hydrolysis of alkylated DNA, releasing 3-methyladenine, 3-methylguanine, 7-methylguanine and 7-methyladenine.</text>
        <dbReference type="EC" id="3.2.2.21"/>
    </reaction>
</comment>
<dbReference type="PANTHER" id="PTHR43003:SF5">
    <property type="entry name" value="DNA-3-METHYLADENINE GLYCOSYLASE"/>
    <property type="match status" value="1"/>
</dbReference>
<evidence type="ECO:0000256" key="1">
    <source>
        <dbReference type="ARBA" id="ARBA00000086"/>
    </source>
</evidence>
<dbReference type="CDD" id="cd00056">
    <property type="entry name" value="ENDO3c"/>
    <property type="match status" value="1"/>
</dbReference>
<dbReference type="EC" id="3.2.2.21" evidence="2"/>
<dbReference type="RefSeq" id="WP_304377030.1">
    <property type="nucleotide sequence ID" value="NZ_JAUOZU010000009.1"/>
</dbReference>
<evidence type="ECO:0000256" key="2">
    <source>
        <dbReference type="ARBA" id="ARBA00012000"/>
    </source>
</evidence>
<dbReference type="SMART" id="SM00478">
    <property type="entry name" value="ENDO3c"/>
    <property type="match status" value="1"/>
</dbReference>
<dbReference type="SUPFAM" id="SSF48150">
    <property type="entry name" value="DNA-glycosylase"/>
    <property type="match status" value="1"/>
</dbReference>
<evidence type="ECO:0000256" key="4">
    <source>
        <dbReference type="ARBA" id="ARBA00023204"/>
    </source>
</evidence>
<keyword evidence="3" id="KW-0227">DNA damage</keyword>
<accession>A0ABT8YNA7</accession>
<dbReference type="Proteomes" id="UP001174932">
    <property type="component" value="Unassembled WGS sequence"/>
</dbReference>
<reference evidence="6" key="1">
    <citation type="journal article" date="2015" name="Int. J. Syst. Evol. Microbiol.">
        <title>Rhizobium alvei sp. nov., isolated from a freshwater river.</title>
        <authorList>
            <person name="Sheu S.Y."/>
            <person name="Huang H.W."/>
            <person name="Young C.C."/>
            <person name="Chen W.M."/>
        </authorList>
    </citation>
    <scope>NUCLEOTIDE SEQUENCE</scope>
    <source>
        <strain evidence="6">TNR-22</strain>
    </source>
</reference>
<dbReference type="Gene3D" id="1.10.1670.40">
    <property type="match status" value="1"/>
</dbReference>
<evidence type="ECO:0000256" key="3">
    <source>
        <dbReference type="ARBA" id="ARBA00022763"/>
    </source>
</evidence>
<sequence length="203" mass="21984">MSEPVLLLDVEAAGRHLSQACPVMADLVERHGPCRLSDGAYRPFQTLAGSIISQQLSVKAADTIEARVLAVIGEMAPDAILAVEPDALRACGLSGAKVKYLRALSERSLSGEIDFALLTQVSEEEAVKMLVALPGIGPWTAEMFLIFGLQRPDVLSIGDAGLQRASRQLYDAPLEAIADRFRPFRSVASWYLWRHLDATPITG</sequence>
<keyword evidence="7" id="KW-1185">Reference proteome</keyword>
<proteinExistence type="predicted"/>